<gene>
    <name evidence="1" type="ORF">NC99_42770</name>
</gene>
<keyword evidence="2" id="KW-1185">Reference proteome</keyword>
<reference evidence="2" key="1">
    <citation type="submission" date="2015-07" db="EMBL/GenBank/DDBJ databases">
        <title>Genome sequencing of Sunxiuqinia dokdonensis strain SK.</title>
        <authorList>
            <person name="Ahn S."/>
            <person name="Kim B.-C."/>
        </authorList>
    </citation>
    <scope>NUCLEOTIDE SEQUENCE [LARGE SCALE GENOMIC DNA]</scope>
    <source>
        <strain evidence="2">SK</strain>
    </source>
</reference>
<proteinExistence type="predicted"/>
<organism evidence="1 2">
    <name type="scientific">Sunxiuqinia dokdonensis</name>
    <dbReference type="NCBI Taxonomy" id="1409788"/>
    <lineage>
        <taxon>Bacteria</taxon>
        <taxon>Pseudomonadati</taxon>
        <taxon>Bacteroidota</taxon>
        <taxon>Bacteroidia</taxon>
        <taxon>Marinilabiliales</taxon>
        <taxon>Prolixibacteraceae</taxon>
        <taxon>Sunxiuqinia</taxon>
    </lineage>
</organism>
<sequence length="56" mass="6303">MPSLFSKSGDKQVKDQKCLVHQPVYLLRRFMKVTVGSPVDRLVAGFLRPSGPALFR</sequence>
<evidence type="ECO:0000313" key="2">
    <source>
        <dbReference type="Proteomes" id="UP000036958"/>
    </source>
</evidence>
<protein>
    <submittedName>
        <fullName evidence="1">Uncharacterized protein</fullName>
    </submittedName>
</protein>
<dbReference type="STRING" id="1409788.NC99_42770"/>
<comment type="caution">
    <text evidence="1">The sequence shown here is derived from an EMBL/GenBank/DDBJ whole genome shotgun (WGS) entry which is preliminary data.</text>
</comment>
<name>A0A0L8V338_9BACT</name>
<dbReference type="AlphaFoldDB" id="A0A0L8V338"/>
<evidence type="ECO:0000313" key="1">
    <source>
        <dbReference type="EMBL" id="KOH42915.1"/>
    </source>
</evidence>
<accession>A0A0L8V338</accession>
<dbReference type="Proteomes" id="UP000036958">
    <property type="component" value="Unassembled WGS sequence"/>
</dbReference>
<dbReference type="EMBL" id="LGIA01000207">
    <property type="protein sequence ID" value="KOH42915.1"/>
    <property type="molecule type" value="Genomic_DNA"/>
</dbReference>